<dbReference type="EMBL" id="CP032630">
    <property type="protein sequence ID" value="AYF97568.1"/>
    <property type="molecule type" value="Genomic_DNA"/>
</dbReference>
<organism evidence="2 3">
    <name type="scientific">Protaetiibacter intestinalis</name>
    <dbReference type="NCBI Taxonomy" id="2419774"/>
    <lineage>
        <taxon>Bacteria</taxon>
        <taxon>Bacillati</taxon>
        <taxon>Actinomycetota</taxon>
        <taxon>Actinomycetes</taxon>
        <taxon>Micrococcales</taxon>
        <taxon>Microbacteriaceae</taxon>
        <taxon>Protaetiibacter</taxon>
    </lineage>
</organism>
<dbReference type="Proteomes" id="UP000278886">
    <property type="component" value="Chromosome"/>
</dbReference>
<dbReference type="RefSeq" id="WP_120761917.1">
    <property type="nucleotide sequence ID" value="NZ_CP032630.1"/>
</dbReference>
<keyword evidence="1" id="KW-0732">Signal</keyword>
<dbReference type="PROSITE" id="PS51257">
    <property type="entry name" value="PROKAR_LIPOPROTEIN"/>
    <property type="match status" value="1"/>
</dbReference>
<evidence type="ECO:0008006" key="4">
    <source>
        <dbReference type="Google" id="ProtNLM"/>
    </source>
</evidence>
<gene>
    <name evidence="2" type="ORF">D7I47_04360</name>
</gene>
<sequence length="244" mass="25321">MKARSVVVGGLAVVLMLVLAACGSTDEQPEDGPRAVTSEEAQLLAVTRFRNFDAGSRAFSTSISVSGVATELTGWVDWEAALGYATASGSFDAEALLWSDATVGAILTTPDADGFPAMPIPDTDEAGWQFQELDPEASPLFALLATISALGQDRPDNPLLVQQSGALRLRSGVIDGTAVTVFAAPPTDEPLEATASADPDASPLRLWVDGDGLLRRAEVHLNASWTAVDFGADGPRLALPEGGS</sequence>
<proteinExistence type="predicted"/>
<protein>
    <recommendedName>
        <fullName evidence="4">LppX_LprAFG lipoprotein</fullName>
    </recommendedName>
</protein>
<reference evidence="3" key="1">
    <citation type="submission" date="2018-09" db="EMBL/GenBank/DDBJ databases">
        <title>Genome sequencing of strain 2DFWR-13.</title>
        <authorList>
            <person name="Heo J."/>
            <person name="Kim S.-J."/>
            <person name="Kwon S.-W."/>
        </authorList>
    </citation>
    <scope>NUCLEOTIDE SEQUENCE [LARGE SCALE GENOMIC DNA]</scope>
    <source>
        <strain evidence="3">2DFWR-13</strain>
    </source>
</reference>
<name>A0A387B749_9MICO</name>
<dbReference type="AlphaFoldDB" id="A0A387B749"/>
<accession>A0A387B749</accession>
<evidence type="ECO:0000313" key="3">
    <source>
        <dbReference type="Proteomes" id="UP000278886"/>
    </source>
</evidence>
<feature type="signal peptide" evidence="1">
    <location>
        <begin position="1"/>
        <end position="20"/>
    </location>
</feature>
<evidence type="ECO:0000313" key="2">
    <source>
        <dbReference type="EMBL" id="AYF97568.1"/>
    </source>
</evidence>
<dbReference type="KEGG" id="lyd:D7I47_04360"/>
<keyword evidence="3" id="KW-1185">Reference proteome</keyword>
<feature type="chain" id="PRO_5017338329" description="LppX_LprAFG lipoprotein" evidence="1">
    <location>
        <begin position="21"/>
        <end position="244"/>
    </location>
</feature>
<evidence type="ECO:0000256" key="1">
    <source>
        <dbReference type="SAM" id="SignalP"/>
    </source>
</evidence>
<dbReference type="OrthoDB" id="3673753at2"/>